<evidence type="ECO:0000256" key="2">
    <source>
        <dbReference type="SAM" id="SignalP"/>
    </source>
</evidence>
<dbReference type="EMBL" id="JAIWIU010000213">
    <property type="protein sequence ID" value="MCA2018885.1"/>
    <property type="molecule type" value="Genomic_DNA"/>
</dbReference>
<feature type="signal peptide" evidence="2">
    <location>
        <begin position="1"/>
        <end position="22"/>
    </location>
</feature>
<dbReference type="InterPro" id="IPR030678">
    <property type="entry name" value="Peptide/Ni-bd"/>
</dbReference>
<dbReference type="Gene3D" id="3.40.190.10">
    <property type="entry name" value="Periplasmic binding protein-like II"/>
    <property type="match status" value="1"/>
</dbReference>
<reference evidence="5" key="1">
    <citation type="submission" date="2023-07" db="EMBL/GenBank/DDBJ databases">
        <title>Molecular identification of indigenous halophilic bacteria isolated from red sea cost, biodegradation of synthetic dyes and assessment of degraded metabolite toxicity.</title>
        <authorList>
            <person name="Chaieb K."/>
            <person name="Altayb H.N."/>
        </authorList>
    </citation>
    <scope>NUCLEOTIDE SEQUENCE [LARGE SCALE GENOMIC DNA]</scope>
    <source>
        <strain evidence="5">K20</strain>
    </source>
</reference>
<organism evidence="4 5">
    <name type="scientific">Vibrio tritonius</name>
    <dbReference type="NCBI Taxonomy" id="1435069"/>
    <lineage>
        <taxon>Bacteria</taxon>
        <taxon>Pseudomonadati</taxon>
        <taxon>Pseudomonadota</taxon>
        <taxon>Gammaproteobacteria</taxon>
        <taxon>Vibrionales</taxon>
        <taxon>Vibrionaceae</taxon>
        <taxon>Vibrio</taxon>
    </lineage>
</organism>
<evidence type="ECO:0000313" key="5">
    <source>
        <dbReference type="Proteomes" id="UP001199044"/>
    </source>
</evidence>
<proteinExistence type="predicted"/>
<evidence type="ECO:0000256" key="1">
    <source>
        <dbReference type="ARBA" id="ARBA00022729"/>
    </source>
</evidence>
<dbReference type="InterPro" id="IPR000914">
    <property type="entry name" value="SBP_5_dom"/>
</dbReference>
<dbReference type="SUPFAM" id="SSF53850">
    <property type="entry name" value="Periplasmic binding protein-like II"/>
    <property type="match status" value="1"/>
</dbReference>
<gene>
    <name evidence="4" type="ORF">LDJ79_22420</name>
</gene>
<keyword evidence="1 2" id="KW-0732">Signal</keyword>
<dbReference type="Pfam" id="PF00496">
    <property type="entry name" value="SBP_bac_5"/>
    <property type="match status" value="1"/>
</dbReference>
<dbReference type="RefSeq" id="WP_225252174.1">
    <property type="nucleotide sequence ID" value="NZ_JAIWIU010000213.1"/>
</dbReference>
<sequence length="605" mass="70052">MGKFAPVLLSVLLATATQSVQAKVIESQHLVGFGTAKYSDNFAHFDYVNPNAPKYGKVTFGKIGTFDNFNRFASRGVAAADTSQLYDALFKGSDDEINTYYPLIAERVRYSDDYTWMEIDINPKARFQDGTPITAKDVEFTFSKFMTEGVPQYRVYYKDVKSVKAIKPLTVRIEMATPNRDKLFSLAESTQVLPEHYWRDKNLAEPLLEAPIGSGPYKIASYKMGQRITYKLDSNYWAADLPVNVGRNNFEEIQYDYYRDDTVMLEAFKAGEFDFRQEGQARLWANAYNGSNFDKGYIVKEEIQHESPAATQAYVFNTQRPMFRDVRVREAINYALDFQWMNKNLFYGQYTRTRSFFSNTDYEAKGLPSKQELEVLKPYKDKVPPRVFTEEYQPPVTDGSGYIRPQMRKAFALFKQAGWVVRDGVMVNEKNGEPFTFSVMIYSPTQENMAIPLQRNLKRLGIDMHIRSIDTTQYTKRLRDRDFDMVLSSYSANAYPSSYLLFPWNSHYIDSTYNTAGVIDPTIDALTESIVKNQENPEKLLPLGRALDRVLQWNFFIIPQWHVSKYRIAVWDKFDRPKTMPKYSLAIDTWWVDKAKAEKLPAKRQ</sequence>
<dbReference type="Proteomes" id="UP001199044">
    <property type="component" value="Unassembled WGS sequence"/>
</dbReference>
<comment type="caution">
    <text evidence="4">The sequence shown here is derived from an EMBL/GenBank/DDBJ whole genome shotgun (WGS) entry which is preliminary data.</text>
</comment>
<dbReference type="PIRSF" id="PIRSF002741">
    <property type="entry name" value="MppA"/>
    <property type="match status" value="1"/>
</dbReference>
<accession>A0ABS7YT62</accession>
<evidence type="ECO:0000259" key="3">
    <source>
        <dbReference type="Pfam" id="PF00496"/>
    </source>
</evidence>
<dbReference type="Gene3D" id="3.10.105.10">
    <property type="entry name" value="Dipeptide-binding Protein, Domain 3"/>
    <property type="match status" value="1"/>
</dbReference>
<dbReference type="InterPro" id="IPR039424">
    <property type="entry name" value="SBP_5"/>
</dbReference>
<feature type="domain" description="Solute-binding protein family 5" evidence="3">
    <location>
        <begin position="100"/>
        <end position="507"/>
    </location>
</feature>
<name>A0ABS7YT62_9VIBR</name>
<dbReference type="PANTHER" id="PTHR30290">
    <property type="entry name" value="PERIPLASMIC BINDING COMPONENT OF ABC TRANSPORTER"/>
    <property type="match status" value="1"/>
</dbReference>
<evidence type="ECO:0000313" key="4">
    <source>
        <dbReference type="EMBL" id="MCA2018885.1"/>
    </source>
</evidence>
<protein>
    <submittedName>
        <fullName evidence="4">Extracellular solute-binding protein</fullName>
    </submittedName>
</protein>
<feature type="chain" id="PRO_5047409598" evidence="2">
    <location>
        <begin position="23"/>
        <end position="605"/>
    </location>
</feature>
<keyword evidence="5" id="KW-1185">Reference proteome</keyword>
<dbReference type="PANTHER" id="PTHR30290:SF64">
    <property type="entry name" value="ABC TRANSPORTER PERIPLASMIC BINDING PROTEIN"/>
    <property type="match status" value="1"/>
</dbReference>
<dbReference type="CDD" id="cd08497">
    <property type="entry name" value="MbnE-like"/>
    <property type="match status" value="1"/>
</dbReference>